<keyword evidence="1" id="KW-0472">Membrane</keyword>
<feature type="transmembrane region" description="Helical" evidence="1">
    <location>
        <begin position="208"/>
        <end position="228"/>
    </location>
</feature>
<accession>A0A318EP45</accession>
<dbReference type="AlphaFoldDB" id="A0A318EP45"/>
<feature type="transmembrane region" description="Helical" evidence="1">
    <location>
        <begin position="145"/>
        <end position="162"/>
    </location>
</feature>
<keyword evidence="1" id="KW-0812">Transmembrane</keyword>
<dbReference type="Proteomes" id="UP000247523">
    <property type="component" value="Unassembled WGS sequence"/>
</dbReference>
<dbReference type="EMBL" id="QICS01000002">
    <property type="protein sequence ID" value="PXV93241.1"/>
    <property type="molecule type" value="Genomic_DNA"/>
</dbReference>
<feature type="transmembrane region" description="Helical" evidence="1">
    <location>
        <begin position="262"/>
        <end position="282"/>
    </location>
</feature>
<feature type="transmembrane region" description="Helical" evidence="1">
    <location>
        <begin position="303"/>
        <end position="323"/>
    </location>
</feature>
<dbReference type="RefSeq" id="WP_110290415.1">
    <property type="nucleotide sequence ID" value="NZ_QICS01000002.1"/>
</dbReference>
<feature type="transmembrane region" description="Helical" evidence="1">
    <location>
        <begin position="240"/>
        <end position="256"/>
    </location>
</feature>
<feature type="transmembrane region" description="Helical" evidence="1">
    <location>
        <begin position="183"/>
        <end position="202"/>
    </location>
</feature>
<evidence type="ECO:0000313" key="3">
    <source>
        <dbReference type="Proteomes" id="UP000247523"/>
    </source>
</evidence>
<evidence type="ECO:0000256" key="1">
    <source>
        <dbReference type="SAM" id="Phobius"/>
    </source>
</evidence>
<keyword evidence="1" id="KW-1133">Transmembrane helix</keyword>
<name>A0A318EP45_9FIRM</name>
<gene>
    <name evidence="2" type="ORF">C8E03_1027</name>
</gene>
<organism evidence="2 3">
    <name type="scientific">Lachnotalea glycerini</name>
    <dbReference type="NCBI Taxonomy" id="1763509"/>
    <lineage>
        <taxon>Bacteria</taxon>
        <taxon>Bacillati</taxon>
        <taxon>Bacillota</taxon>
        <taxon>Clostridia</taxon>
        <taxon>Lachnospirales</taxon>
        <taxon>Lachnospiraceae</taxon>
        <taxon>Lachnotalea</taxon>
    </lineage>
</organism>
<feature type="transmembrane region" description="Helical" evidence="1">
    <location>
        <begin position="111"/>
        <end position="133"/>
    </location>
</feature>
<evidence type="ECO:0000313" key="2">
    <source>
        <dbReference type="EMBL" id="PXV93241.1"/>
    </source>
</evidence>
<comment type="caution">
    <text evidence="2">The sequence shown here is derived from an EMBL/GenBank/DDBJ whole genome shotgun (WGS) entry which is preliminary data.</text>
</comment>
<feature type="transmembrane region" description="Helical" evidence="1">
    <location>
        <begin position="329"/>
        <end position="351"/>
    </location>
</feature>
<protein>
    <submittedName>
        <fullName evidence="2">Uncharacterized protein</fullName>
    </submittedName>
</protein>
<reference evidence="2 3" key="1">
    <citation type="submission" date="2018-05" db="EMBL/GenBank/DDBJ databases">
        <title>Genomic Encyclopedia of Type Strains, Phase IV (KMG-IV): sequencing the most valuable type-strain genomes for metagenomic binning, comparative biology and taxonomic classification.</title>
        <authorList>
            <person name="Goeker M."/>
        </authorList>
    </citation>
    <scope>NUCLEOTIDE SEQUENCE [LARGE SCALE GENOMIC DNA]</scope>
    <source>
        <strain evidence="2 3">DSM 28816</strain>
    </source>
</reference>
<sequence length="358" mass="40990">MKIRPDVEYQIANTLLGKKIYVGIKEANSFIQFDSKYINSVINLIENEKETGIEELKQLSGIDNQLIDVFEQKGFCNNGKEPEKSFNEFKGIGKEWFNIYIKKQGILNHKIFIYMEILLLLVSICIISINRNMLTNKIDYMNMEIWEIVVSIILGLILMLGLHECGHCIAAQTVGIEIRKISIGFYMICPIIVVSYQGMHLHNTCKKIWVELGGVFMNMFLTAIGIIIKLLGVHSTINDIWIMANISMIITNIEFFGMTDGYFVLTSLTGLTNIRLLGYKYLKKIIRSKSRKLIKKKEVISGVILLISFVLSFVGIIIQIWYIGTLFSFNTMILKIVSLIIIIILILRLIYKIALLKL</sequence>
<proteinExistence type="predicted"/>